<proteinExistence type="predicted"/>
<gene>
    <name evidence="1" type="ORF">LOK49_LG13G00918</name>
</gene>
<reference evidence="1 2" key="1">
    <citation type="journal article" date="2022" name="Plant J.">
        <title>Chromosome-level genome of Camellia lanceoleosa provides a valuable resource for understanding genome evolution and self-incompatibility.</title>
        <authorList>
            <person name="Gong W."/>
            <person name="Xiao S."/>
            <person name="Wang L."/>
            <person name="Liao Z."/>
            <person name="Chang Y."/>
            <person name="Mo W."/>
            <person name="Hu G."/>
            <person name="Li W."/>
            <person name="Zhao G."/>
            <person name="Zhu H."/>
            <person name="Hu X."/>
            <person name="Ji K."/>
            <person name="Xiang X."/>
            <person name="Song Q."/>
            <person name="Yuan D."/>
            <person name="Jin S."/>
            <person name="Zhang L."/>
        </authorList>
    </citation>
    <scope>NUCLEOTIDE SEQUENCE [LARGE SCALE GENOMIC DNA]</scope>
    <source>
        <strain evidence="1">SQ_2022a</strain>
    </source>
</reference>
<dbReference type="EMBL" id="CM045771">
    <property type="protein sequence ID" value="KAI7988584.1"/>
    <property type="molecule type" value="Genomic_DNA"/>
</dbReference>
<name>A0ACC0FIP8_9ERIC</name>
<protein>
    <submittedName>
        <fullName evidence="1">Protein NLP7</fullName>
    </submittedName>
</protein>
<accession>A0ACC0FIP8</accession>
<evidence type="ECO:0000313" key="2">
    <source>
        <dbReference type="Proteomes" id="UP001060215"/>
    </source>
</evidence>
<comment type="caution">
    <text evidence="1">The sequence shown here is derived from an EMBL/GenBank/DDBJ whole genome shotgun (WGS) entry which is preliminary data.</text>
</comment>
<organism evidence="1 2">
    <name type="scientific">Camellia lanceoleosa</name>
    <dbReference type="NCBI Taxonomy" id="1840588"/>
    <lineage>
        <taxon>Eukaryota</taxon>
        <taxon>Viridiplantae</taxon>
        <taxon>Streptophyta</taxon>
        <taxon>Embryophyta</taxon>
        <taxon>Tracheophyta</taxon>
        <taxon>Spermatophyta</taxon>
        <taxon>Magnoliopsida</taxon>
        <taxon>eudicotyledons</taxon>
        <taxon>Gunneridae</taxon>
        <taxon>Pentapetalae</taxon>
        <taxon>asterids</taxon>
        <taxon>Ericales</taxon>
        <taxon>Theaceae</taxon>
        <taxon>Camellia</taxon>
    </lineage>
</organism>
<dbReference type="Proteomes" id="UP001060215">
    <property type="component" value="Chromosome 14"/>
</dbReference>
<keyword evidence="2" id="KW-1185">Reference proteome</keyword>
<evidence type="ECO:0000313" key="1">
    <source>
        <dbReference type="EMBL" id="KAI7988584.1"/>
    </source>
</evidence>
<sequence length="287" mass="33339">MAESDGCSPPFDYSSDEEGRLAAISDEERRLAAISYHEETVAAYFPDDFKQYVDTQLNRCPVYDYDEDVDLFHGWVFWSREDDQSEHPPNILDLKKKIKDVLRRCLLDWFENPTLIQFWAPTTMTMDGRSYLTTQNQPFALHIFDMIDEDVKGHVKGLCGYRMISKDYKFYMDRESSDEQLGVPGRAFKQGFPEFSPNVEYYSIKEYPLRHHALLCQVKQCWAIPLFDPSTHLCVGVLEIVSTAASEEFLFYPGFDLLDLHDYLKEVGLKSSISHVDHRMDSLADLH</sequence>